<accession>A0AA36D5K9</accession>
<feature type="signal peptide" evidence="1">
    <location>
        <begin position="1"/>
        <end position="20"/>
    </location>
</feature>
<sequence>MIYSLVSATLLLLLLPYSVATVTRAERLTVAQTPVWGPESEASDRKADFRRAVLLHTAGGDWAMGEKAWESYRHYEFAAKIQRHIFPSYRFYRGVVFEMDQFITLTYGHKIVEAIVEIKIGARGVMGSPYAPHRGILTVEDGEQNTLCTVPYDLDGEGNAYFTCRLPKPERLVLDEKMFPIVALVPIDSTNKILGIQEAMLHIRTRPIGIPCHQYENQENERPHCVPASWKDTKVSYPVLDEERSNILPHAVIDKCECRIY</sequence>
<organism evidence="2 3">
    <name type="scientific">Mesorhabditis spiculigera</name>
    <dbReference type="NCBI Taxonomy" id="96644"/>
    <lineage>
        <taxon>Eukaryota</taxon>
        <taxon>Metazoa</taxon>
        <taxon>Ecdysozoa</taxon>
        <taxon>Nematoda</taxon>
        <taxon>Chromadorea</taxon>
        <taxon>Rhabditida</taxon>
        <taxon>Rhabditina</taxon>
        <taxon>Rhabditomorpha</taxon>
        <taxon>Rhabditoidea</taxon>
        <taxon>Rhabditidae</taxon>
        <taxon>Mesorhabditinae</taxon>
        <taxon>Mesorhabditis</taxon>
    </lineage>
</organism>
<reference evidence="2" key="1">
    <citation type="submission" date="2023-06" db="EMBL/GenBank/DDBJ databases">
        <authorList>
            <person name="Delattre M."/>
        </authorList>
    </citation>
    <scope>NUCLEOTIDE SEQUENCE</scope>
    <source>
        <strain evidence="2">AF72</strain>
    </source>
</reference>
<dbReference type="Proteomes" id="UP001177023">
    <property type="component" value="Unassembled WGS sequence"/>
</dbReference>
<evidence type="ECO:0000256" key="1">
    <source>
        <dbReference type="SAM" id="SignalP"/>
    </source>
</evidence>
<keyword evidence="1" id="KW-0732">Signal</keyword>
<gene>
    <name evidence="2" type="ORF">MSPICULIGERA_LOCUS19669</name>
</gene>
<protein>
    <submittedName>
        <fullName evidence="2">Uncharacterized protein</fullName>
    </submittedName>
</protein>
<keyword evidence="3" id="KW-1185">Reference proteome</keyword>
<evidence type="ECO:0000313" key="3">
    <source>
        <dbReference type="Proteomes" id="UP001177023"/>
    </source>
</evidence>
<dbReference type="EMBL" id="CATQJA010002663">
    <property type="protein sequence ID" value="CAJ0581512.1"/>
    <property type="molecule type" value="Genomic_DNA"/>
</dbReference>
<feature type="chain" id="PRO_5041251322" evidence="1">
    <location>
        <begin position="21"/>
        <end position="261"/>
    </location>
</feature>
<feature type="non-terminal residue" evidence="2">
    <location>
        <position position="1"/>
    </location>
</feature>
<evidence type="ECO:0000313" key="2">
    <source>
        <dbReference type="EMBL" id="CAJ0581512.1"/>
    </source>
</evidence>
<name>A0AA36D5K9_9BILA</name>
<dbReference type="AlphaFoldDB" id="A0AA36D5K9"/>
<comment type="caution">
    <text evidence="2">The sequence shown here is derived from an EMBL/GenBank/DDBJ whole genome shotgun (WGS) entry which is preliminary data.</text>
</comment>
<proteinExistence type="predicted"/>